<dbReference type="RefSeq" id="WP_304987542.1">
    <property type="nucleotide sequence ID" value="NZ_BAAACR010000017.1"/>
</dbReference>
<proteinExistence type="predicted"/>
<evidence type="ECO:0000313" key="2">
    <source>
        <dbReference type="EMBL" id="GAA0217856.1"/>
    </source>
</evidence>
<dbReference type="EMBL" id="BAAACR010000017">
    <property type="protein sequence ID" value="GAA0217856.1"/>
    <property type="molecule type" value="Genomic_DNA"/>
</dbReference>
<reference evidence="2 3" key="1">
    <citation type="journal article" date="2019" name="Int. J. Syst. Evol. Microbiol.">
        <title>The Global Catalogue of Microorganisms (GCM) 10K type strain sequencing project: providing services to taxonomists for standard genome sequencing and annotation.</title>
        <authorList>
            <consortium name="The Broad Institute Genomics Platform"/>
            <consortium name="The Broad Institute Genome Sequencing Center for Infectious Disease"/>
            <person name="Wu L."/>
            <person name="Ma J."/>
        </authorList>
    </citation>
    <scope>NUCLEOTIDE SEQUENCE [LARGE SCALE GENOMIC DNA]</scope>
    <source>
        <strain evidence="2 3">JCM 8542</strain>
    </source>
</reference>
<keyword evidence="1" id="KW-0732">Signal</keyword>
<sequence length="321" mass="34948">MKRPSLKQTACAALSALTLTAAPAFAEYPARGLAGLPEPQRLDGAPLPAALSLWAQLDVITSSGILDTELRRRSAHKNGGYEFYVAVTDLDYNGRLEVLISRHTLSYEPFVYAGEGLSDKARAALAALCTENPVAVESAAYEVSADGTRLEELTITGESGIAPDFTNFYTKPRTDAGGYLYHVYTPCLTPQPTEGDPWCYPISLATQTARLTGDTMHLAWTAESEGTVAIGRDSYERNFTSMEIRATGETIDPRRVPEELRRRDEGGPLPVCAGEAIARGQRNKLLELWCNWTHRQDIVNYTRGMPGMGMGSAPQLSGARM</sequence>
<keyword evidence="3" id="KW-1185">Reference proteome</keyword>
<evidence type="ECO:0000313" key="3">
    <source>
        <dbReference type="Proteomes" id="UP001500399"/>
    </source>
</evidence>
<name>A0ABN0TC26_9FIRM</name>
<feature type="signal peptide" evidence="1">
    <location>
        <begin position="1"/>
        <end position="26"/>
    </location>
</feature>
<dbReference type="Proteomes" id="UP001500399">
    <property type="component" value="Unassembled WGS sequence"/>
</dbReference>
<comment type="caution">
    <text evidence="2">The sequence shown here is derived from an EMBL/GenBank/DDBJ whole genome shotgun (WGS) entry which is preliminary data.</text>
</comment>
<feature type="chain" id="PRO_5047003978" evidence="1">
    <location>
        <begin position="27"/>
        <end position="321"/>
    </location>
</feature>
<gene>
    <name evidence="2" type="ORF">GCM10008919_21220</name>
</gene>
<accession>A0ABN0TC26</accession>
<organism evidence="2 3">
    <name type="scientific">Selenomonas dianae</name>
    <dbReference type="NCBI Taxonomy" id="135079"/>
    <lineage>
        <taxon>Bacteria</taxon>
        <taxon>Bacillati</taxon>
        <taxon>Bacillota</taxon>
        <taxon>Negativicutes</taxon>
        <taxon>Selenomonadales</taxon>
        <taxon>Selenomonadaceae</taxon>
        <taxon>Selenomonas</taxon>
    </lineage>
</organism>
<protein>
    <submittedName>
        <fullName evidence="2">Uncharacterized protein</fullName>
    </submittedName>
</protein>
<evidence type="ECO:0000256" key="1">
    <source>
        <dbReference type="SAM" id="SignalP"/>
    </source>
</evidence>